<dbReference type="InterPro" id="IPR006944">
    <property type="entry name" value="Phage/GTA_portal"/>
</dbReference>
<evidence type="ECO:0008006" key="4">
    <source>
        <dbReference type="Google" id="ProtNLM"/>
    </source>
</evidence>
<sequence>MNLLDRLKGGRRDRISTIDDYAQLWADFTYNGLSYGYGLTSSGINQTLVGQQTEMAPNTFVGLASHAYAANGVVFACMLVRQLVFSSVRFTYQRLRNGKPSDTFGTPDLRILERPWPNGTTQDLLVRMIQDADLAGNAYLTRQGDEIVRLRPDWVHIAVEERQMRDGRGQIGWRKVGYLYTEGGPGSNNDPVALLPDEVVHFCPIPDPLANFRGMSWLTPILREIQADQAMTRHQRKFFDHGATPNMVIKHDAGATIDKIKKFAQEMKDEFGGVENAYKTLHLYPGADATVVGANLRQIDFKTVRGGGETRIAAAAGVPPVIVGLSEGLAAATYSNYGQARRRLADGTAHPLWQNLAGSLQPILPSQGPDTRLWYDASDVPFLREDEKDAADIAATKAATINSYITAGYEPDSVVAAVEANDLRLLVHSGMYSVQLQQPGQNSAPADAGQLQGGSLNGATVN</sequence>
<dbReference type="Pfam" id="PF04860">
    <property type="entry name" value="Phage_portal"/>
    <property type="match status" value="1"/>
</dbReference>
<evidence type="ECO:0000256" key="1">
    <source>
        <dbReference type="SAM" id="MobiDB-lite"/>
    </source>
</evidence>
<name>A0AAD1GZ93_MYCXE</name>
<organism evidence="2 3">
    <name type="scientific">Mycobacterium xenopi</name>
    <dbReference type="NCBI Taxonomy" id="1789"/>
    <lineage>
        <taxon>Bacteria</taxon>
        <taxon>Bacillati</taxon>
        <taxon>Actinomycetota</taxon>
        <taxon>Actinomycetes</taxon>
        <taxon>Mycobacteriales</taxon>
        <taxon>Mycobacteriaceae</taxon>
        <taxon>Mycobacterium</taxon>
    </lineage>
</organism>
<evidence type="ECO:0000313" key="2">
    <source>
        <dbReference type="EMBL" id="BBU22153.1"/>
    </source>
</evidence>
<reference evidence="2 3" key="1">
    <citation type="submission" date="2019-12" db="EMBL/GenBank/DDBJ databases">
        <title>Complete genome sequence of Mycolicibacterium xenopi str. JCM15661T.</title>
        <authorList>
            <person name="Yoshida M."/>
            <person name="Fukano H."/>
            <person name="Asakura T."/>
            <person name="Hoshino Y."/>
        </authorList>
    </citation>
    <scope>NUCLEOTIDE SEQUENCE [LARGE SCALE GENOMIC DNA]</scope>
    <source>
        <strain evidence="2 3">JCM 15661T</strain>
    </source>
</reference>
<dbReference type="Proteomes" id="UP000464624">
    <property type="component" value="Chromosome"/>
</dbReference>
<dbReference type="KEGG" id="mxe:MYXE_19430"/>
<protein>
    <recommendedName>
        <fullName evidence="4">Phage portal protein</fullName>
    </recommendedName>
</protein>
<dbReference type="EMBL" id="AP022314">
    <property type="protein sequence ID" value="BBU22153.1"/>
    <property type="molecule type" value="Genomic_DNA"/>
</dbReference>
<gene>
    <name evidence="2" type="ORF">MYXE_19430</name>
</gene>
<dbReference type="RefSeq" id="WP_085193419.1">
    <property type="nucleotide sequence ID" value="NZ_AP022314.1"/>
</dbReference>
<evidence type="ECO:0000313" key="3">
    <source>
        <dbReference type="Proteomes" id="UP000464624"/>
    </source>
</evidence>
<feature type="region of interest" description="Disordered" evidence="1">
    <location>
        <begin position="438"/>
        <end position="462"/>
    </location>
</feature>
<proteinExistence type="predicted"/>
<dbReference type="AlphaFoldDB" id="A0AAD1GZ93"/>
<accession>A0AAD1GZ93</accession>